<dbReference type="PANTHER" id="PTHR48086">
    <property type="entry name" value="SODIUM/PROLINE SYMPORTER-RELATED"/>
    <property type="match status" value="1"/>
</dbReference>
<evidence type="ECO:0000256" key="4">
    <source>
        <dbReference type="ARBA" id="ARBA00022475"/>
    </source>
</evidence>
<evidence type="ECO:0000256" key="2">
    <source>
        <dbReference type="ARBA" id="ARBA00006434"/>
    </source>
</evidence>
<dbReference type="GO" id="GO:0005886">
    <property type="term" value="C:plasma membrane"/>
    <property type="evidence" value="ECO:0007669"/>
    <property type="project" value="UniProtKB-SubCell"/>
</dbReference>
<dbReference type="RefSeq" id="WP_138647349.1">
    <property type="nucleotide sequence ID" value="NZ_VCKW01000129.1"/>
</dbReference>
<keyword evidence="6" id="KW-0769">Symport</keyword>
<keyword evidence="4" id="KW-1003">Cell membrane</keyword>
<feature type="transmembrane region" description="Helical" evidence="10">
    <location>
        <begin position="523"/>
        <end position="545"/>
    </location>
</feature>
<feature type="transmembrane region" description="Helical" evidence="10">
    <location>
        <begin position="490"/>
        <end position="511"/>
    </location>
</feature>
<evidence type="ECO:0000256" key="6">
    <source>
        <dbReference type="ARBA" id="ARBA00022847"/>
    </source>
</evidence>
<feature type="transmembrane region" description="Helical" evidence="10">
    <location>
        <begin position="393"/>
        <end position="422"/>
    </location>
</feature>
<dbReference type="OrthoDB" id="9764416at2"/>
<protein>
    <submittedName>
        <fullName evidence="11">Cation acetate symporter</fullName>
    </submittedName>
</protein>
<comment type="similarity">
    <text evidence="2 9">Belongs to the sodium:solute symporter (SSF) (TC 2.A.21) family.</text>
</comment>
<sequence length="569" mass="58674">MTALAVAAALIALVALLGTAGVRSRRSARAAADFQVASRGVTPWWNASAISGEYISAAAFLGSAGLVLAYGADMLWLPIAGTAGYVLLLAFVTAPLRRSGAYSVPDFAEWRLGSRSVRRIVTGCVCFVGWFYLLPQFRGAGVTLRVLTGAPVWTGWAVVVAVALLLAASGGMRGITAVQAVQFWLKLVAVAVPAMVLLTVWNLAGAPDPVGATPPNFERATRVQVRTAAAVTVPAAVTVTVRGRVDGAVRDGERVPLAPGRHTIGAGTDIRFPAGAPVPHAERLPVQDGATWATPFGRAEENGLFRTYSALLGVLLGTMGLPHILMRFYTSADGAAARRTAALVPVLLALFSVFPALYGTLGRLYAPELLMTGDTDATLLMLPQRMLPGPGGALLTGLVTAGAFAAFISTSCGIVVALAGTISQSVRRRNGVTAFRLGVVLALAAPLAVLPRIGPQGAVGLVTMALCVSACSLCPLLVLGIWWRGLTAAGAAAGLLAGGGFAVAAGLARLFSGPSAGWPQDVLAQPAAVVAPAAFAVMIVVSLLTRRRVPRRADRALMKLHLPEGTPVR</sequence>
<dbReference type="InterPro" id="IPR038377">
    <property type="entry name" value="Na/Glc_symporter_sf"/>
</dbReference>
<evidence type="ECO:0000256" key="10">
    <source>
        <dbReference type="SAM" id="Phobius"/>
    </source>
</evidence>
<dbReference type="PANTHER" id="PTHR48086:SF6">
    <property type="entry name" value="CATION_ACETATE SYMPORTER ACTP"/>
    <property type="match status" value="1"/>
</dbReference>
<name>A0A5C4J8A1_9ACTN</name>
<keyword evidence="8 10" id="KW-0472">Membrane</keyword>
<feature type="transmembrane region" description="Helical" evidence="10">
    <location>
        <begin position="183"/>
        <end position="204"/>
    </location>
</feature>
<evidence type="ECO:0000256" key="8">
    <source>
        <dbReference type="ARBA" id="ARBA00023136"/>
    </source>
</evidence>
<evidence type="ECO:0000256" key="1">
    <source>
        <dbReference type="ARBA" id="ARBA00004651"/>
    </source>
</evidence>
<organism evidence="11 12">
    <name type="scientific">Actinomadura soli</name>
    <dbReference type="NCBI Taxonomy" id="2508997"/>
    <lineage>
        <taxon>Bacteria</taxon>
        <taxon>Bacillati</taxon>
        <taxon>Actinomycetota</taxon>
        <taxon>Actinomycetes</taxon>
        <taxon>Streptosporangiales</taxon>
        <taxon>Thermomonosporaceae</taxon>
        <taxon>Actinomadura</taxon>
    </lineage>
</organism>
<dbReference type="InterPro" id="IPR050277">
    <property type="entry name" value="Sodium:Solute_Symporter"/>
</dbReference>
<gene>
    <name evidence="11" type="ORF">ETD83_23695</name>
</gene>
<evidence type="ECO:0000256" key="7">
    <source>
        <dbReference type="ARBA" id="ARBA00022989"/>
    </source>
</evidence>
<evidence type="ECO:0000256" key="9">
    <source>
        <dbReference type="RuleBase" id="RU362091"/>
    </source>
</evidence>
<feature type="transmembrane region" description="Helical" evidence="10">
    <location>
        <begin position="434"/>
        <end position="453"/>
    </location>
</feature>
<dbReference type="Proteomes" id="UP000309174">
    <property type="component" value="Unassembled WGS sequence"/>
</dbReference>
<dbReference type="EMBL" id="VCKW01000129">
    <property type="protein sequence ID" value="TMQ94570.1"/>
    <property type="molecule type" value="Genomic_DNA"/>
</dbReference>
<evidence type="ECO:0000313" key="12">
    <source>
        <dbReference type="Proteomes" id="UP000309174"/>
    </source>
</evidence>
<dbReference type="Gene3D" id="1.20.1730.10">
    <property type="entry name" value="Sodium/glucose cotransporter"/>
    <property type="match status" value="1"/>
</dbReference>
<keyword evidence="5 10" id="KW-0812">Transmembrane</keyword>
<reference evidence="11 12" key="1">
    <citation type="submission" date="2019-05" db="EMBL/GenBank/DDBJ databases">
        <title>Draft genome sequence of Actinomadura sp. 14C53.</title>
        <authorList>
            <person name="Saricaoglu S."/>
            <person name="Isik K."/>
        </authorList>
    </citation>
    <scope>NUCLEOTIDE SEQUENCE [LARGE SCALE GENOMIC DNA]</scope>
    <source>
        <strain evidence="11 12">14C53</strain>
    </source>
</reference>
<dbReference type="GO" id="GO:0006847">
    <property type="term" value="P:plasma membrane acetate transport"/>
    <property type="evidence" value="ECO:0007669"/>
    <property type="project" value="TreeGrafter"/>
</dbReference>
<feature type="transmembrane region" description="Helical" evidence="10">
    <location>
        <begin position="75"/>
        <end position="96"/>
    </location>
</feature>
<dbReference type="PROSITE" id="PS50283">
    <property type="entry name" value="NA_SOLUT_SYMP_3"/>
    <property type="match status" value="1"/>
</dbReference>
<keyword evidence="12" id="KW-1185">Reference proteome</keyword>
<keyword evidence="7 10" id="KW-1133">Transmembrane helix</keyword>
<dbReference type="GO" id="GO:0015293">
    <property type="term" value="F:symporter activity"/>
    <property type="evidence" value="ECO:0007669"/>
    <property type="project" value="UniProtKB-KW"/>
</dbReference>
<evidence type="ECO:0000256" key="3">
    <source>
        <dbReference type="ARBA" id="ARBA00022448"/>
    </source>
</evidence>
<dbReference type="AlphaFoldDB" id="A0A5C4J8A1"/>
<feature type="transmembrane region" description="Helical" evidence="10">
    <location>
        <begin position="459"/>
        <end position="483"/>
    </location>
</feature>
<accession>A0A5C4J8A1</accession>
<keyword evidence="3" id="KW-0813">Transport</keyword>
<dbReference type="InterPro" id="IPR001734">
    <property type="entry name" value="Na/solute_symporter"/>
</dbReference>
<proteinExistence type="inferred from homology"/>
<evidence type="ECO:0000313" key="11">
    <source>
        <dbReference type="EMBL" id="TMQ94570.1"/>
    </source>
</evidence>
<feature type="transmembrane region" description="Helical" evidence="10">
    <location>
        <begin position="153"/>
        <end position="171"/>
    </location>
</feature>
<evidence type="ECO:0000256" key="5">
    <source>
        <dbReference type="ARBA" id="ARBA00022692"/>
    </source>
</evidence>
<comment type="caution">
    <text evidence="11">The sequence shown here is derived from an EMBL/GenBank/DDBJ whole genome shotgun (WGS) entry which is preliminary data.</text>
</comment>
<dbReference type="GO" id="GO:0015123">
    <property type="term" value="F:acetate transmembrane transporter activity"/>
    <property type="evidence" value="ECO:0007669"/>
    <property type="project" value="TreeGrafter"/>
</dbReference>
<feature type="transmembrane region" description="Helical" evidence="10">
    <location>
        <begin position="308"/>
        <end position="329"/>
    </location>
</feature>
<comment type="subcellular location">
    <subcellularLocation>
        <location evidence="1">Cell membrane</location>
        <topology evidence="1">Multi-pass membrane protein</topology>
    </subcellularLocation>
</comment>
<feature type="transmembrane region" description="Helical" evidence="10">
    <location>
        <begin position="341"/>
        <end position="361"/>
    </location>
</feature>
<dbReference type="Pfam" id="PF00474">
    <property type="entry name" value="SSF"/>
    <property type="match status" value="2"/>
</dbReference>
<feature type="transmembrane region" description="Helical" evidence="10">
    <location>
        <begin position="117"/>
        <end position="133"/>
    </location>
</feature>